<reference evidence="3" key="2">
    <citation type="journal article" date="2016" name="Sci. Rep.">
        <title>Dictyocaulus viviparus genome, variome and transcriptome elucidate lungworm biology and support future intervention.</title>
        <authorList>
            <person name="McNulty S.N."/>
            <person name="Strube C."/>
            <person name="Rosa B.A."/>
            <person name="Martin J.C."/>
            <person name="Tyagi R."/>
            <person name="Choi Y.J."/>
            <person name="Wang Q."/>
            <person name="Hallsworth Pepin K."/>
            <person name="Zhang X."/>
            <person name="Ozersky P."/>
            <person name="Wilson R.K."/>
            <person name="Sternberg P.W."/>
            <person name="Gasser R.B."/>
            <person name="Mitreva M."/>
        </authorList>
    </citation>
    <scope>NUCLEOTIDE SEQUENCE [LARGE SCALE GENOMIC DNA]</scope>
    <source>
        <strain evidence="3">HannoverDv2000</strain>
    </source>
</reference>
<evidence type="ECO:0000313" key="3">
    <source>
        <dbReference type="Proteomes" id="UP000053766"/>
    </source>
</evidence>
<feature type="chain" id="PRO_5002336470" description="MAM domain-containing protein" evidence="1">
    <location>
        <begin position="20"/>
        <end position="157"/>
    </location>
</feature>
<accession>A0A0D8Y576</accession>
<dbReference type="Proteomes" id="UP000053766">
    <property type="component" value="Unassembled WGS sequence"/>
</dbReference>
<keyword evidence="1" id="KW-0732">Signal</keyword>
<evidence type="ECO:0008006" key="4">
    <source>
        <dbReference type="Google" id="ProtNLM"/>
    </source>
</evidence>
<dbReference type="AlphaFoldDB" id="A0A0D8Y576"/>
<feature type="signal peptide" evidence="1">
    <location>
        <begin position="1"/>
        <end position="19"/>
    </location>
</feature>
<name>A0A0D8Y576_DICVI</name>
<organism evidence="2 3">
    <name type="scientific">Dictyocaulus viviparus</name>
    <name type="common">Bovine lungworm</name>
    <dbReference type="NCBI Taxonomy" id="29172"/>
    <lineage>
        <taxon>Eukaryota</taxon>
        <taxon>Metazoa</taxon>
        <taxon>Ecdysozoa</taxon>
        <taxon>Nematoda</taxon>
        <taxon>Chromadorea</taxon>
        <taxon>Rhabditida</taxon>
        <taxon>Rhabditina</taxon>
        <taxon>Rhabditomorpha</taxon>
        <taxon>Strongyloidea</taxon>
        <taxon>Metastrongylidae</taxon>
        <taxon>Dictyocaulus</taxon>
    </lineage>
</organism>
<proteinExistence type="predicted"/>
<sequence length="157" mass="17607">MSNLHAVQTLIMVIPILQACHPRFEKELRYLDLYLGIKPDNDGEMPVRDLKYYSSYIPSSNSLDCDFERECLWRNAPSDGLLDTSDFWYFKKIDNKLLPVQIQPGRADIAQGSHLLLAGNASSVADSAVIVSAPVACQRSTGNLTFQFVYSYLNNGN</sequence>
<dbReference type="EMBL" id="KN716175">
    <property type="protein sequence ID" value="KJH51875.1"/>
    <property type="molecule type" value="Genomic_DNA"/>
</dbReference>
<evidence type="ECO:0000313" key="2">
    <source>
        <dbReference type="EMBL" id="KJH51875.1"/>
    </source>
</evidence>
<evidence type="ECO:0000256" key="1">
    <source>
        <dbReference type="SAM" id="SignalP"/>
    </source>
</evidence>
<protein>
    <recommendedName>
        <fullName evidence="4">MAM domain-containing protein</fullName>
    </recommendedName>
</protein>
<dbReference type="OrthoDB" id="5858459at2759"/>
<keyword evidence="3" id="KW-1185">Reference proteome</keyword>
<gene>
    <name evidence="2" type="ORF">DICVIV_01954</name>
</gene>
<reference evidence="2 3" key="1">
    <citation type="submission" date="2013-11" db="EMBL/GenBank/DDBJ databases">
        <title>Draft genome of the bovine lungworm Dictyocaulus viviparus.</title>
        <authorList>
            <person name="Mitreva M."/>
        </authorList>
    </citation>
    <scope>NUCLEOTIDE SEQUENCE [LARGE SCALE GENOMIC DNA]</scope>
    <source>
        <strain evidence="2 3">HannoverDv2000</strain>
    </source>
</reference>